<dbReference type="Pfam" id="PF04420">
    <property type="entry name" value="CHD5"/>
    <property type="match status" value="1"/>
</dbReference>
<evidence type="ECO:0000313" key="3">
    <source>
        <dbReference type="EMBL" id="CAD8096733.1"/>
    </source>
</evidence>
<dbReference type="AlphaFoldDB" id="A0A8S1P1L3"/>
<feature type="coiled-coil region" evidence="1">
    <location>
        <begin position="42"/>
        <end position="102"/>
    </location>
</feature>
<keyword evidence="2" id="KW-0472">Membrane</keyword>
<gene>
    <name evidence="3" type="ORF">PPRIM_AZ9-3.1.T1020074</name>
</gene>
<protein>
    <recommendedName>
        <fullName evidence="5">Transmembrane protein</fullName>
    </recommendedName>
</protein>
<keyword evidence="4" id="KW-1185">Reference proteome</keyword>
<evidence type="ECO:0000256" key="2">
    <source>
        <dbReference type="SAM" id="Phobius"/>
    </source>
</evidence>
<name>A0A8S1P1L3_PARPR</name>
<evidence type="ECO:0000313" key="4">
    <source>
        <dbReference type="Proteomes" id="UP000688137"/>
    </source>
</evidence>
<accession>A0A8S1P1L3</accession>
<dbReference type="EMBL" id="CAJJDM010000105">
    <property type="protein sequence ID" value="CAD8096733.1"/>
    <property type="molecule type" value="Genomic_DNA"/>
</dbReference>
<keyword evidence="2" id="KW-1133">Transmembrane helix</keyword>
<dbReference type="InterPro" id="IPR028945">
    <property type="entry name" value="Get1"/>
</dbReference>
<dbReference type="Proteomes" id="UP000688137">
    <property type="component" value="Unassembled WGS sequence"/>
</dbReference>
<feature type="transmembrane region" description="Helical" evidence="2">
    <location>
        <begin position="126"/>
        <end position="144"/>
    </location>
</feature>
<proteinExistence type="predicted"/>
<organism evidence="3 4">
    <name type="scientific">Paramecium primaurelia</name>
    <dbReference type="NCBI Taxonomy" id="5886"/>
    <lineage>
        <taxon>Eukaryota</taxon>
        <taxon>Sar</taxon>
        <taxon>Alveolata</taxon>
        <taxon>Ciliophora</taxon>
        <taxon>Intramacronucleata</taxon>
        <taxon>Oligohymenophorea</taxon>
        <taxon>Peniculida</taxon>
        <taxon>Parameciidae</taxon>
        <taxon>Paramecium</taxon>
    </lineage>
</organism>
<keyword evidence="2" id="KW-0812">Transmembrane</keyword>
<comment type="caution">
    <text evidence="3">The sequence shown here is derived from an EMBL/GenBank/DDBJ whole genome shotgun (WGS) entry which is preliminary data.</text>
</comment>
<evidence type="ECO:0008006" key="5">
    <source>
        <dbReference type="Google" id="ProtNLM"/>
    </source>
</evidence>
<dbReference type="GO" id="GO:0071816">
    <property type="term" value="P:tail-anchored membrane protein insertion into ER membrane"/>
    <property type="evidence" value="ECO:0007669"/>
    <property type="project" value="InterPro"/>
</dbReference>
<keyword evidence="1" id="KW-0175">Coiled coil</keyword>
<reference evidence="3" key="1">
    <citation type="submission" date="2021-01" db="EMBL/GenBank/DDBJ databases">
        <authorList>
            <consortium name="Genoscope - CEA"/>
            <person name="William W."/>
        </authorList>
    </citation>
    <scope>NUCLEOTIDE SEQUENCE</scope>
</reference>
<sequence length="193" mass="22909">MCCLILTLLFVLIYKYVISYLRKQDELKQQQFANRQSPQIPETELSIQYQSLKLEVQKMKQDAETLNTTETFSKYSKLQRQLIPKEELLEQLKKQYEEYQESFLKQWEAEQSKIPKPPSISKQLKYIDYLIIIIMILGSWPIYYELNNVNIDQFNPILGTIGYKQNEINNNSTQLWGTNWTFCCLIIGQLIFG</sequence>
<dbReference type="OMA" id="QYEEYQE"/>
<evidence type="ECO:0000256" key="1">
    <source>
        <dbReference type="SAM" id="Coils"/>
    </source>
</evidence>